<reference evidence="1" key="1">
    <citation type="submission" date="2023-08" db="EMBL/GenBank/DDBJ databases">
        <title>A de novo genome assembly of Solanum verrucosum Schlechtendal, a Mexican diploid species geographically isolated from the other diploid A-genome species in potato relatives.</title>
        <authorList>
            <person name="Hosaka K."/>
        </authorList>
    </citation>
    <scope>NUCLEOTIDE SEQUENCE</scope>
    <source>
        <tissue evidence="1">Young leaves</tissue>
    </source>
</reference>
<name>A0AAF0QSR3_SOLVR</name>
<evidence type="ECO:0000313" key="2">
    <source>
        <dbReference type="Proteomes" id="UP001234989"/>
    </source>
</evidence>
<protein>
    <submittedName>
        <fullName evidence="1">Uncharacterized protein</fullName>
    </submittedName>
</protein>
<dbReference type="EMBL" id="CP133616">
    <property type="protein sequence ID" value="WMV29622.1"/>
    <property type="molecule type" value="Genomic_DNA"/>
</dbReference>
<proteinExistence type="predicted"/>
<evidence type="ECO:0000313" key="1">
    <source>
        <dbReference type="EMBL" id="WMV29622.1"/>
    </source>
</evidence>
<accession>A0AAF0QSR3</accession>
<sequence length="45" mass="5081">MVIFFIVMFQGLGWVVSLYNTAKLLCMPPEKYGNTSITILLITLT</sequence>
<keyword evidence="2" id="KW-1185">Reference proteome</keyword>
<gene>
    <name evidence="1" type="ORF">MTR67_023007</name>
</gene>
<organism evidence="1 2">
    <name type="scientific">Solanum verrucosum</name>
    <dbReference type="NCBI Taxonomy" id="315347"/>
    <lineage>
        <taxon>Eukaryota</taxon>
        <taxon>Viridiplantae</taxon>
        <taxon>Streptophyta</taxon>
        <taxon>Embryophyta</taxon>
        <taxon>Tracheophyta</taxon>
        <taxon>Spermatophyta</taxon>
        <taxon>Magnoliopsida</taxon>
        <taxon>eudicotyledons</taxon>
        <taxon>Gunneridae</taxon>
        <taxon>Pentapetalae</taxon>
        <taxon>asterids</taxon>
        <taxon>lamiids</taxon>
        <taxon>Solanales</taxon>
        <taxon>Solanaceae</taxon>
        <taxon>Solanoideae</taxon>
        <taxon>Solaneae</taxon>
        <taxon>Solanum</taxon>
    </lineage>
</organism>
<dbReference type="AlphaFoldDB" id="A0AAF0QSR3"/>
<dbReference type="Proteomes" id="UP001234989">
    <property type="component" value="Chromosome 5"/>
</dbReference>